<keyword evidence="1" id="KW-1133">Transmembrane helix</keyword>
<evidence type="ECO:0000256" key="1">
    <source>
        <dbReference type="SAM" id="Phobius"/>
    </source>
</evidence>
<evidence type="ECO:0000313" key="3">
    <source>
        <dbReference type="Proteomes" id="UP001341840"/>
    </source>
</evidence>
<organism evidence="2 3">
    <name type="scientific">Stylosanthes scabra</name>
    <dbReference type="NCBI Taxonomy" id="79078"/>
    <lineage>
        <taxon>Eukaryota</taxon>
        <taxon>Viridiplantae</taxon>
        <taxon>Streptophyta</taxon>
        <taxon>Embryophyta</taxon>
        <taxon>Tracheophyta</taxon>
        <taxon>Spermatophyta</taxon>
        <taxon>Magnoliopsida</taxon>
        <taxon>eudicotyledons</taxon>
        <taxon>Gunneridae</taxon>
        <taxon>Pentapetalae</taxon>
        <taxon>rosids</taxon>
        <taxon>fabids</taxon>
        <taxon>Fabales</taxon>
        <taxon>Fabaceae</taxon>
        <taxon>Papilionoideae</taxon>
        <taxon>50 kb inversion clade</taxon>
        <taxon>dalbergioids sensu lato</taxon>
        <taxon>Dalbergieae</taxon>
        <taxon>Pterocarpus clade</taxon>
        <taxon>Stylosanthes</taxon>
    </lineage>
</organism>
<gene>
    <name evidence="2" type="ORF">PIB30_040573</name>
</gene>
<dbReference type="EMBL" id="JASCZI010241875">
    <property type="protein sequence ID" value="MED6207973.1"/>
    <property type="molecule type" value="Genomic_DNA"/>
</dbReference>
<name>A0ABU6YFF6_9FABA</name>
<sequence>MYLLLSFSTNQLHSNFQAAILFLTGGPLVDQMLIKKSVFAFNYTPMVLGFIVFCCGSGRVRSSENFADELFVIQLCSDEGETLQLPQESLV</sequence>
<keyword evidence="3" id="KW-1185">Reference proteome</keyword>
<reference evidence="2 3" key="1">
    <citation type="journal article" date="2023" name="Plants (Basel)">
        <title>Bridging the Gap: Combining Genomics and Transcriptomics Approaches to Understand Stylosanthes scabra, an Orphan Legume from the Brazilian Caatinga.</title>
        <authorList>
            <person name="Ferreira-Neto J.R.C."/>
            <person name="da Silva M.D."/>
            <person name="Binneck E."/>
            <person name="de Melo N.F."/>
            <person name="da Silva R.H."/>
            <person name="de Melo A.L.T.M."/>
            <person name="Pandolfi V."/>
            <person name="Bustamante F.O."/>
            <person name="Brasileiro-Vidal A.C."/>
            <person name="Benko-Iseppon A.M."/>
        </authorList>
    </citation>
    <scope>NUCLEOTIDE SEQUENCE [LARGE SCALE GENOMIC DNA]</scope>
    <source>
        <tissue evidence="2">Leaves</tissue>
    </source>
</reference>
<feature type="transmembrane region" description="Helical" evidence="1">
    <location>
        <begin position="41"/>
        <end position="60"/>
    </location>
</feature>
<comment type="caution">
    <text evidence="2">The sequence shown here is derived from an EMBL/GenBank/DDBJ whole genome shotgun (WGS) entry which is preliminary data.</text>
</comment>
<keyword evidence="1" id="KW-0472">Membrane</keyword>
<accession>A0ABU6YFF6</accession>
<protein>
    <submittedName>
        <fullName evidence="2">Uncharacterized protein</fullName>
    </submittedName>
</protein>
<evidence type="ECO:0000313" key="2">
    <source>
        <dbReference type="EMBL" id="MED6207973.1"/>
    </source>
</evidence>
<dbReference type="Proteomes" id="UP001341840">
    <property type="component" value="Unassembled WGS sequence"/>
</dbReference>
<proteinExistence type="predicted"/>
<keyword evidence="1" id="KW-0812">Transmembrane</keyword>